<organism evidence="1 2">
    <name type="scientific">Melastoma candidum</name>
    <dbReference type="NCBI Taxonomy" id="119954"/>
    <lineage>
        <taxon>Eukaryota</taxon>
        <taxon>Viridiplantae</taxon>
        <taxon>Streptophyta</taxon>
        <taxon>Embryophyta</taxon>
        <taxon>Tracheophyta</taxon>
        <taxon>Spermatophyta</taxon>
        <taxon>Magnoliopsida</taxon>
        <taxon>eudicotyledons</taxon>
        <taxon>Gunneridae</taxon>
        <taxon>Pentapetalae</taxon>
        <taxon>rosids</taxon>
        <taxon>malvids</taxon>
        <taxon>Myrtales</taxon>
        <taxon>Melastomataceae</taxon>
        <taxon>Melastomatoideae</taxon>
        <taxon>Melastomateae</taxon>
        <taxon>Melastoma</taxon>
    </lineage>
</organism>
<sequence>MSSASRATKSHPDMNYKSNGSEFWDQDNEPMSMNWSVSYTGIKDYVPPYLDWNLSIVDLITGVSFASAGSGFDPLTPLLSNVVSLPMQLEYFKEYRRRLEGGRGSFTASAFQQFLIQQIKWFIQGLWSQGARRIAVVGLPPMGCLPIMITLISDRAAIQRDCKDQFSSVARDYNSLLQAELRSMQVGLAAHGARIYYADIYGPLFDMVRRSDVYGFVETSNGCCGTGLLEASFLCNPKTFVCSDVSKYVFWDSIHPTERTYYLLFKELRPVVDHIISDE</sequence>
<accession>A0ACB9QND9</accession>
<keyword evidence="2" id="KW-1185">Reference proteome</keyword>
<evidence type="ECO:0000313" key="1">
    <source>
        <dbReference type="EMBL" id="KAI4368145.1"/>
    </source>
</evidence>
<name>A0ACB9QND9_9MYRT</name>
<reference evidence="2" key="1">
    <citation type="journal article" date="2023" name="Front. Plant Sci.">
        <title>Chromosomal-level genome assembly of Melastoma candidum provides insights into trichome evolution.</title>
        <authorList>
            <person name="Zhong Y."/>
            <person name="Wu W."/>
            <person name="Sun C."/>
            <person name="Zou P."/>
            <person name="Liu Y."/>
            <person name="Dai S."/>
            <person name="Zhou R."/>
        </authorList>
    </citation>
    <scope>NUCLEOTIDE SEQUENCE [LARGE SCALE GENOMIC DNA]</scope>
</reference>
<gene>
    <name evidence="1" type="ORF">MLD38_016736</name>
</gene>
<evidence type="ECO:0000313" key="2">
    <source>
        <dbReference type="Proteomes" id="UP001057402"/>
    </source>
</evidence>
<comment type="caution">
    <text evidence="1">The sequence shown here is derived from an EMBL/GenBank/DDBJ whole genome shotgun (WGS) entry which is preliminary data.</text>
</comment>
<proteinExistence type="predicted"/>
<protein>
    <submittedName>
        <fullName evidence="1">Uncharacterized protein</fullName>
    </submittedName>
</protein>
<dbReference type="EMBL" id="CM042884">
    <property type="protein sequence ID" value="KAI4368145.1"/>
    <property type="molecule type" value="Genomic_DNA"/>
</dbReference>
<dbReference type="Proteomes" id="UP001057402">
    <property type="component" value="Chromosome 5"/>
</dbReference>